<dbReference type="Proteomes" id="UP000245638">
    <property type="component" value="Unassembled WGS sequence"/>
</dbReference>
<sequence length="404" mass="46081">MKAYDLISYLLEHAENGSIAALTTEDNIPILLTKNDEYSFTAYICTQDGEVKTVKKTFDKTTFHRAVLDFIDEVEEYIGKEINDVKISDVALFTNCIPKREERKPREKRDNLLDMISELRKVSEPFYVVPLLSNQGKLIAYVPEIGATSYFDFMVNNVSIVNGKIEPASPDLKLLYLVLFTNKLDPHNGNPLTTLDNITFFTAVFIDNGDKGKGEFEGKSVNKRIGRFFLSTYKGGLRTEELEFFDLSSLNKGRLYAGLFVKKDEKILRIGGISLVDFHNSGKLEINEYLFASFSQSARNGILGFSNYDKLFSNFLNLAISKSDARSLLKDVIEIHSMMTDMPLALQNVNNQISIVDPISFWYYSIKGEDIKECNDCPLKDKVNLRKEIFNTLRRRGWLNAFFI</sequence>
<evidence type="ECO:0000313" key="1">
    <source>
        <dbReference type="EMBL" id="PVU74383.1"/>
    </source>
</evidence>
<dbReference type="EMBL" id="QEFD01000219">
    <property type="protein sequence ID" value="PVU74383.1"/>
    <property type="molecule type" value="Genomic_DNA"/>
</dbReference>
<accession>A0A2T9X2Q8</accession>
<proteinExistence type="predicted"/>
<evidence type="ECO:0000313" key="2">
    <source>
        <dbReference type="Proteomes" id="UP000245638"/>
    </source>
</evidence>
<gene>
    <name evidence="1" type="ORF">DDW13_07665</name>
</gene>
<comment type="caution">
    <text evidence="1">The sequence shown here is derived from an EMBL/GenBank/DDBJ whole genome shotgun (WGS) entry which is preliminary data.</text>
</comment>
<dbReference type="AlphaFoldDB" id="A0A2T9X2Q8"/>
<name>A0A2T9X2Q8_9CREN</name>
<protein>
    <submittedName>
        <fullName evidence="1">Uncharacterized protein</fullName>
    </submittedName>
</protein>
<reference evidence="1 2" key="1">
    <citation type="journal article" date="2015" name="Appl. Environ. Microbiol.">
        <title>Nanoarchaeota, Their Sulfolobales Host, and Nanoarchaeota Virus Distribution across Yellowstone National Park Hot Springs.</title>
        <authorList>
            <person name="Munson-McGee J.H."/>
            <person name="Field E.K."/>
            <person name="Bateson M."/>
            <person name="Rooney C."/>
            <person name="Stepanauskas R."/>
            <person name="Young M.J."/>
        </authorList>
    </citation>
    <scope>NUCLEOTIDE SEQUENCE [LARGE SCALE GENOMIC DNA]</scope>
    <source>
        <strain evidence="1">SCGC AC-742_N10</strain>
    </source>
</reference>
<organism evidence="1 2">
    <name type="scientific">Acidianus hospitalis</name>
    <dbReference type="NCBI Taxonomy" id="563177"/>
    <lineage>
        <taxon>Archaea</taxon>
        <taxon>Thermoproteota</taxon>
        <taxon>Thermoprotei</taxon>
        <taxon>Sulfolobales</taxon>
        <taxon>Sulfolobaceae</taxon>
        <taxon>Acidianus</taxon>
    </lineage>
</organism>